<feature type="transmembrane region" description="Helical" evidence="8">
    <location>
        <begin position="442"/>
        <end position="464"/>
    </location>
</feature>
<comment type="caution">
    <text evidence="9">The sequence shown here is derived from an EMBL/GenBank/DDBJ whole genome shotgun (WGS) entry which is preliminary data.</text>
</comment>
<evidence type="ECO:0000256" key="8">
    <source>
        <dbReference type="SAM" id="Phobius"/>
    </source>
</evidence>
<keyword evidence="7 8" id="KW-0472">Membrane</keyword>
<evidence type="ECO:0000256" key="3">
    <source>
        <dbReference type="ARBA" id="ARBA00022448"/>
    </source>
</evidence>
<feature type="transmembrane region" description="Helical" evidence="8">
    <location>
        <begin position="401"/>
        <end position="421"/>
    </location>
</feature>
<protein>
    <submittedName>
        <fullName evidence="9">BCCT family transporter</fullName>
    </submittedName>
</protein>
<dbReference type="InterPro" id="IPR000060">
    <property type="entry name" value="BCCT_transptr"/>
</dbReference>
<dbReference type="PANTHER" id="PTHR30047">
    <property type="entry name" value="HIGH-AFFINITY CHOLINE TRANSPORT PROTEIN-RELATED"/>
    <property type="match status" value="1"/>
</dbReference>
<feature type="transmembrane region" description="Helical" evidence="8">
    <location>
        <begin position="224"/>
        <end position="244"/>
    </location>
</feature>
<feature type="transmembrane region" description="Helical" evidence="8">
    <location>
        <begin position="347"/>
        <end position="372"/>
    </location>
</feature>
<evidence type="ECO:0000256" key="2">
    <source>
        <dbReference type="ARBA" id="ARBA00005658"/>
    </source>
</evidence>
<gene>
    <name evidence="9" type="ORF">OEV98_08265</name>
</gene>
<accession>A0AAE3IUA1</accession>
<evidence type="ECO:0000313" key="10">
    <source>
        <dbReference type="Proteomes" id="UP001209318"/>
    </source>
</evidence>
<feature type="transmembrane region" description="Helical" evidence="8">
    <location>
        <begin position="317"/>
        <end position="335"/>
    </location>
</feature>
<name>A0AAE3IUA1_9BACI</name>
<feature type="transmembrane region" description="Helical" evidence="8">
    <location>
        <begin position="49"/>
        <end position="68"/>
    </location>
</feature>
<evidence type="ECO:0000256" key="5">
    <source>
        <dbReference type="ARBA" id="ARBA00022692"/>
    </source>
</evidence>
<organism evidence="9 10">
    <name type="scientific">Perspicuibacillus lycopersici</name>
    <dbReference type="NCBI Taxonomy" id="1325689"/>
    <lineage>
        <taxon>Bacteria</taxon>
        <taxon>Bacillati</taxon>
        <taxon>Bacillota</taxon>
        <taxon>Bacilli</taxon>
        <taxon>Bacillales</taxon>
        <taxon>Bacillaceae</taxon>
        <taxon>Perspicuibacillus</taxon>
    </lineage>
</organism>
<dbReference type="PANTHER" id="PTHR30047:SF7">
    <property type="entry name" value="HIGH-AFFINITY CHOLINE TRANSPORT PROTEIN"/>
    <property type="match status" value="1"/>
</dbReference>
<feature type="transmembrane region" description="Helical" evidence="8">
    <location>
        <begin position="187"/>
        <end position="212"/>
    </location>
</feature>
<dbReference type="NCBIfam" id="TIGR00842">
    <property type="entry name" value="bcct"/>
    <property type="match status" value="1"/>
</dbReference>
<feature type="transmembrane region" description="Helical" evidence="8">
    <location>
        <begin position="88"/>
        <end position="108"/>
    </location>
</feature>
<keyword evidence="3" id="KW-0813">Transport</keyword>
<keyword evidence="6 8" id="KW-1133">Transmembrane helix</keyword>
<keyword evidence="10" id="KW-1185">Reference proteome</keyword>
<dbReference type="RefSeq" id="WP_263072790.1">
    <property type="nucleotide sequence ID" value="NZ_JAOUSF010000003.1"/>
</dbReference>
<keyword evidence="4" id="KW-1003">Cell membrane</keyword>
<dbReference type="Proteomes" id="UP001209318">
    <property type="component" value="Unassembled WGS sequence"/>
</dbReference>
<feature type="transmembrane region" description="Helical" evidence="8">
    <location>
        <begin position="256"/>
        <end position="282"/>
    </location>
</feature>
<evidence type="ECO:0000256" key="6">
    <source>
        <dbReference type="ARBA" id="ARBA00022989"/>
    </source>
</evidence>
<evidence type="ECO:0000256" key="7">
    <source>
        <dbReference type="ARBA" id="ARBA00023136"/>
    </source>
</evidence>
<comment type="subcellular location">
    <subcellularLocation>
        <location evidence="1">Cell membrane</location>
        <topology evidence="1">Multi-pass membrane protein</topology>
    </subcellularLocation>
</comment>
<evidence type="ECO:0000256" key="1">
    <source>
        <dbReference type="ARBA" id="ARBA00004651"/>
    </source>
</evidence>
<dbReference type="GO" id="GO:0022857">
    <property type="term" value="F:transmembrane transporter activity"/>
    <property type="evidence" value="ECO:0007669"/>
    <property type="project" value="InterPro"/>
</dbReference>
<feature type="transmembrane region" description="Helical" evidence="8">
    <location>
        <begin position="7"/>
        <end position="29"/>
    </location>
</feature>
<dbReference type="Pfam" id="PF02028">
    <property type="entry name" value="BCCT"/>
    <property type="match status" value="1"/>
</dbReference>
<reference evidence="9" key="1">
    <citation type="submission" date="2022-10" db="EMBL/GenBank/DDBJ databases">
        <title>Description of Fervidibacillus gen. nov. in the family Fervidibacillaceae fam. nov. with two species, Fervidibacillus albus sp. nov., and Fervidibacillus halotolerans sp. nov., isolated from tidal flat sediments.</title>
        <authorList>
            <person name="Kwon K.K."/>
            <person name="Yang S.-H."/>
        </authorList>
    </citation>
    <scope>NUCLEOTIDE SEQUENCE</scope>
    <source>
        <strain evidence="9">JCM 19140</strain>
    </source>
</reference>
<feature type="transmembrane region" description="Helical" evidence="8">
    <location>
        <begin position="139"/>
        <end position="160"/>
    </location>
</feature>
<sequence length="517" mass="56714">MNFIKNKLNIVFCISAITVAFFVVIGVLFPTAFSNGASAVYEFTTNSFGWFYLMAVAFIVVFLFSLAFSKFGKIRLGGDKQKPDYSIFTWISMLFSCGLGIGLVFYGVGEPMSHFFLPPFETIEPLSEQAARTAIGYTFFHYGVSIWGIYAIVGLVMAYFQFRKQKNGLISTSIQPILKKKRNSKPILNTINILAVVATVMGVATSLGMGILQTNGGLHSVFGIPMGTGVQLAIIAVMTVLFILSSSSGLNKGIKWLSNINMLIAIGLMVFVFFTGPTVFILETFTLGIGDYLSNFINYTFRMTPYTGNTWVHDWTIFYWAWTIAWSPFVGSFIARISRGRTIREFVLGVLVAPSIISFLWFAIFGGTALYMDLFEGANIAGAVNNDITSAIFTMFDSLPFSSILSVMAIILIFTFLITSADSATYILSSMTSRGSLNPPKIIRVVWGVLMSSIAMVLLVTSGFTGLQTASLVSALPFTIIILLMAASLFKGLKKEKLVPKEKPSEKKKAAKKEITA</sequence>
<dbReference type="GO" id="GO:0005886">
    <property type="term" value="C:plasma membrane"/>
    <property type="evidence" value="ECO:0007669"/>
    <property type="project" value="UniProtKB-SubCell"/>
</dbReference>
<feature type="transmembrane region" description="Helical" evidence="8">
    <location>
        <begin position="470"/>
        <end position="490"/>
    </location>
</feature>
<comment type="similarity">
    <text evidence="2">Belongs to the BCCT transporter (TC 2.A.15) family.</text>
</comment>
<evidence type="ECO:0000313" key="9">
    <source>
        <dbReference type="EMBL" id="MCU9613551.1"/>
    </source>
</evidence>
<dbReference type="EMBL" id="JAOUSF010000003">
    <property type="protein sequence ID" value="MCU9613551.1"/>
    <property type="molecule type" value="Genomic_DNA"/>
</dbReference>
<dbReference type="AlphaFoldDB" id="A0AAE3IUA1"/>
<evidence type="ECO:0000256" key="4">
    <source>
        <dbReference type="ARBA" id="ARBA00022475"/>
    </source>
</evidence>
<keyword evidence="5 8" id="KW-0812">Transmembrane</keyword>
<proteinExistence type="inferred from homology"/>